<dbReference type="AlphaFoldDB" id="A0A3D9XSZ2"/>
<organism evidence="1 2">
    <name type="scientific">Paracoccus versutus</name>
    <name type="common">Thiobacillus versutus</name>
    <dbReference type="NCBI Taxonomy" id="34007"/>
    <lineage>
        <taxon>Bacteria</taxon>
        <taxon>Pseudomonadati</taxon>
        <taxon>Pseudomonadota</taxon>
        <taxon>Alphaproteobacteria</taxon>
        <taxon>Rhodobacterales</taxon>
        <taxon>Paracoccaceae</taxon>
        <taxon>Paracoccus</taxon>
    </lineage>
</organism>
<name>A0A3D9XSZ2_PARVE</name>
<reference evidence="1 2" key="1">
    <citation type="submission" date="2018-08" db="EMBL/GenBank/DDBJ databases">
        <title>Genomic Encyclopedia of Archaeal and Bacterial Type Strains, Phase II (KMG-II): from individual species to whole genera.</title>
        <authorList>
            <person name="Goeker M."/>
        </authorList>
    </citation>
    <scope>NUCLEOTIDE SEQUENCE [LARGE SCALE GENOMIC DNA]</scope>
    <source>
        <strain evidence="1 2">DSM 17099</strain>
    </source>
</reference>
<gene>
    <name evidence="1" type="ORF">BDD41_2080</name>
</gene>
<sequence length="60" mass="7251">MTEKKMGRPEVDTMPVTIRMERDMIRQIDDYRRTLDDLPTRPEVIRRVMADFLEKVAKEQ</sequence>
<dbReference type="Proteomes" id="UP000256941">
    <property type="component" value="Unassembled WGS sequence"/>
</dbReference>
<evidence type="ECO:0000313" key="2">
    <source>
        <dbReference type="Proteomes" id="UP000256941"/>
    </source>
</evidence>
<protein>
    <recommendedName>
        <fullName evidence="3">Ribbon-helix-helix CopG family protein</fullName>
    </recommendedName>
</protein>
<evidence type="ECO:0000313" key="1">
    <source>
        <dbReference type="EMBL" id="REF73515.1"/>
    </source>
</evidence>
<accession>A0A3D9XSZ2</accession>
<proteinExistence type="predicted"/>
<evidence type="ECO:0008006" key="3">
    <source>
        <dbReference type="Google" id="ProtNLM"/>
    </source>
</evidence>
<dbReference type="EMBL" id="QTUJ01000001">
    <property type="protein sequence ID" value="REF73515.1"/>
    <property type="molecule type" value="Genomic_DNA"/>
</dbReference>
<comment type="caution">
    <text evidence="1">The sequence shown here is derived from an EMBL/GenBank/DDBJ whole genome shotgun (WGS) entry which is preliminary data.</text>
</comment>
<dbReference type="RefSeq" id="WP_116221575.1">
    <property type="nucleotide sequence ID" value="NZ_CP038196.1"/>
</dbReference>